<feature type="compositionally biased region" description="Low complexity" evidence="1">
    <location>
        <begin position="95"/>
        <end position="116"/>
    </location>
</feature>
<accession>A0ABQ8GTP3</accession>
<sequence length="171" mass="18313">MGAEAPVEAISTSSSSSLASSRASSEAPETVRAIIYEIDAALHYTNSQRARQRPVRFRAHSASSATTTATATPPTSIYPASLPTPISPVRQRPASSSSGYSSSSSSSSSSASSPLSRARTLRRVFSPRDESLREVRARDSDICLQRVYERQVMMYLDGSIFAVRPLGVAEP</sequence>
<evidence type="ECO:0000313" key="2">
    <source>
        <dbReference type="EMBL" id="KAH7064624.1"/>
    </source>
</evidence>
<evidence type="ECO:0000256" key="1">
    <source>
        <dbReference type="SAM" id="MobiDB-lite"/>
    </source>
</evidence>
<feature type="compositionally biased region" description="Basic residues" evidence="1">
    <location>
        <begin position="50"/>
        <end position="59"/>
    </location>
</feature>
<gene>
    <name evidence="2" type="ORF">B0J12DRAFT_734064</name>
</gene>
<dbReference type="Proteomes" id="UP000774617">
    <property type="component" value="Unassembled WGS sequence"/>
</dbReference>
<feature type="compositionally biased region" description="Low complexity" evidence="1">
    <location>
        <begin position="9"/>
        <end position="27"/>
    </location>
</feature>
<feature type="region of interest" description="Disordered" evidence="1">
    <location>
        <begin position="49"/>
        <end position="119"/>
    </location>
</feature>
<evidence type="ECO:0000313" key="3">
    <source>
        <dbReference type="Proteomes" id="UP000774617"/>
    </source>
</evidence>
<protein>
    <submittedName>
        <fullName evidence="2">Uncharacterized protein</fullName>
    </submittedName>
</protein>
<feature type="region of interest" description="Disordered" evidence="1">
    <location>
        <begin position="1"/>
        <end position="29"/>
    </location>
</feature>
<organism evidence="2 3">
    <name type="scientific">Macrophomina phaseolina</name>
    <dbReference type="NCBI Taxonomy" id="35725"/>
    <lineage>
        <taxon>Eukaryota</taxon>
        <taxon>Fungi</taxon>
        <taxon>Dikarya</taxon>
        <taxon>Ascomycota</taxon>
        <taxon>Pezizomycotina</taxon>
        <taxon>Dothideomycetes</taxon>
        <taxon>Dothideomycetes incertae sedis</taxon>
        <taxon>Botryosphaeriales</taxon>
        <taxon>Botryosphaeriaceae</taxon>
        <taxon>Macrophomina</taxon>
    </lineage>
</organism>
<name>A0ABQ8GTP3_9PEZI</name>
<reference evidence="2 3" key="1">
    <citation type="journal article" date="2021" name="Nat. Commun.">
        <title>Genetic determinants of endophytism in the Arabidopsis root mycobiome.</title>
        <authorList>
            <person name="Mesny F."/>
            <person name="Miyauchi S."/>
            <person name="Thiergart T."/>
            <person name="Pickel B."/>
            <person name="Atanasova L."/>
            <person name="Karlsson M."/>
            <person name="Huettel B."/>
            <person name="Barry K.W."/>
            <person name="Haridas S."/>
            <person name="Chen C."/>
            <person name="Bauer D."/>
            <person name="Andreopoulos W."/>
            <person name="Pangilinan J."/>
            <person name="LaButti K."/>
            <person name="Riley R."/>
            <person name="Lipzen A."/>
            <person name="Clum A."/>
            <person name="Drula E."/>
            <person name="Henrissat B."/>
            <person name="Kohler A."/>
            <person name="Grigoriev I.V."/>
            <person name="Martin F.M."/>
            <person name="Hacquard S."/>
        </authorList>
    </citation>
    <scope>NUCLEOTIDE SEQUENCE [LARGE SCALE GENOMIC DNA]</scope>
    <source>
        <strain evidence="2 3">MPI-SDFR-AT-0080</strain>
    </source>
</reference>
<comment type="caution">
    <text evidence="2">The sequence shown here is derived from an EMBL/GenBank/DDBJ whole genome shotgun (WGS) entry which is preliminary data.</text>
</comment>
<dbReference type="EMBL" id="JAGTJR010000001">
    <property type="protein sequence ID" value="KAH7064624.1"/>
    <property type="molecule type" value="Genomic_DNA"/>
</dbReference>
<keyword evidence="3" id="KW-1185">Reference proteome</keyword>
<feature type="compositionally biased region" description="Low complexity" evidence="1">
    <location>
        <begin position="61"/>
        <end position="75"/>
    </location>
</feature>
<proteinExistence type="predicted"/>